<organism evidence="1 2">
    <name type="scientific">Chitinophaga filiformis</name>
    <name type="common">Myxococcus filiformis</name>
    <name type="synonym">Flexibacter filiformis</name>
    <dbReference type="NCBI Taxonomy" id="104663"/>
    <lineage>
        <taxon>Bacteria</taxon>
        <taxon>Pseudomonadati</taxon>
        <taxon>Bacteroidota</taxon>
        <taxon>Chitinophagia</taxon>
        <taxon>Chitinophagales</taxon>
        <taxon>Chitinophagaceae</taxon>
        <taxon>Chitinophaga</taxon>
    </lineage>
</organism>
<reference evidence="1 2" key="1">
    <citation type="submission" date="2016-10" db="EMBL/GenBank/DDBJ databases">
        <authorList>
            <person name="de Groot N.N."/>
        </authorList>
    </citation>
    <scope>NUCLEOTIDE SEQUENCE [LARGE SCALE GENOMIC DNA]</scope>
    <source>
        <strain evidence="1 2">DSM 527</strain>
    </source>
</reference>
<sequence length="147" mass="17230">MLTTDEIIHALSSFEPNGRSDDENISYFYDLMEDLKHHPDREKAIEPIFRLIEKYPHLDYGSPGPLAHTLESFHDIYHDYLFASLDRIPTPLTVWMLNRLTNADQRYLEHKALTEKMHALLKHPLLDEETKGAIEDFVDFQDHPGEE</sequence>
<protein>
    <recommendedName>
        <fullName evidence="3">Immunity protein 30</fullName>
    </recommendedName>
</protein>
<accession>A0A1G7N0L4</accession>
<gene>
    <name evidence="1" type="ORF">SAMN04488121_102623</name>
</gene>
<name>A0A1G7N0L4_CHIFI</name>
<proteinExistence type="predicted"/>
<evidence type="ECO:0000313" key="2">
    <source>
        <dbReference type="Proteomes" id="UP000199045"/>
    </source>
</evidence>
<dbReference type="Proteomes" id="UP000199045">
    <property type="component" value="Unassembled WGS sequence"/>
</dbReference>
<dbReference type="RefSeq" id="WP_089831133.1">
    <property type="nucleotide sequence ID" value="NZ_FNBN01000002.1"/>
</dbReference>
<evidence type="ECO:0000313" key="1">
    <source>
        <dbReference type="EMBL" id="SDF67471.1"/>
    </source>
</evidence>
<dbReference type="EMBL" id="FNBN01000002">
    <property type="protein sequence ID" value="SDF67471.1"/>
    <property type="molecule type" value="Genomic_DNA"/>
</dbReference>
<dbReference type="OrthoDB" id="8794104at2"/>
<evidence type="ECO:0008006" key="3">
    <source>
        <dbReference type="Google" id="ProtNLM"/>
    </source>
</evidence>
<dbReference type="AlphaFoldDB" id="A0A1G7N0L4"/>